<dbReference type="GO" id="GO:0032580">
    <property type="term" value="C:Golgi cisterna membrane"/>
    <property type="evidence" value="ECO:0007669"/>
    <property type="project" value="UniProtKB-SubCell"/>
</dbReference>
<dbReference type="PANTHER" id="PTHR11927:SF9">
    <property type="entry name" value="L-FUCOSYLTRANSFERASE"/>
    <property type="match status" value="1"/>
</dbReference>
<keyword evidence="4 7" id="KW-0808">Transferase</keyword>
<keyword evidence="3 7" id="KW-0328">Glycosyltransferase</keyword>
<reference evidence="8" key="1">
    <citation type="submission" date="2025-08" db="UniProtKB">
        <authorList>
            <consortium name="Ensembl"/>
        </authorList>
    </citation>
    <scope>IDENTIFICATION</scope>
</reference>
<evidence type="ECO:0000313" key="8">
    <source>
        <dbReference type="Ensembl" id="ENSPCEP00000004581.1"/>
    </source>
</evidence>
<evidence type="ECO:0000256" key="5">
    <source>
        <dbReference type="ARBA" id="ARBA00022968"/>
    </source>
</evidence>
<dbReference type="Pfam" id="PF01531">
    <property type="entry name" value="Glyco_transf_11"/>
    <property type="match status" value="1"/>
</dbReference>
<evidence type="ECO:0000313" key="9">
    <source>
        <dbReference type="Proteomes" id="UP000694393"/>
    </source>
</evidence>
<keyword evidence="9" id="KW-1185">Reference proteome</keyword>
<reference evidence="8" key="2">
    <citation type="submission" date="2025-09" db="UniProtKB">
        <authorList>
            <consortium name="Ensembl"/>
        </authorList>
    </citation>
    <scope>IDENTIFICATION</scope>
</reference>
<dbReference type="AlphaFoldDB" id="A0A8C8REP7"/>
<accession>A0A8C8REP7</accession>
<comment type="subcellular location">
    <subcellularLocation>
        <location evidence="1 7">Golgi apparatus</location>
        <location evidence="1 7">Golgi stack membrane</location>
        <topology evidence="1 7">Single-pass type II membrane protein</topology>
    </subcellularLocation>
</comment>
<comment type="catalytic activity">
    <reaction evidence="6">
        <text>a ganglioside GM1 + GDP-beta-L-fucose = a ganglioside Fuc-GM1 + GDP + H(+)</text>
        <dbReference type="Rhea" id="RHEA:48292"/>
        <dbReference type="ChEBI" id="CHEBI:15378"/>
        <dbReference type="ChEBI" id="CHEBI:57273"/>
        <dbReference type="ChEBI" id="CHEBI:58189"/>
        <dbReference type="ChEBI" id="CHEBI:82639"/>
        <dbReference type="ChEBI" id="CHEBI:90189"/>
    </reaction>
    <physiologicalReaction direction="left-to-right" evidence="6">
        <dbReference type="Rhea" id="RHEA:48293"/>
    </physiologicalReaction>
</comment>
<dbReference type="Proteomes" id="UP000694393">
    <property type="component" value="Unplaced"/>
</dbReference>
<keyword evidence="5 7" id="KW-0735">Signal-anchor</keyword>
<evidence type="ECO:0000256" key="4">
    <source>
        <dbReference type="ARBA" id="ARBA00022679"/>
    </source>
</evidence>
<keyword evidence="7" id="KW-0333">Golgi apparatus</keyword>
<organism evidence="8 9">
    <name type="scientific">Pelusios castaneus</name>
    <name type="common">West African mud turtle</name>
    <dbReference type="NCBI Taxonomy" id="367368"/>
    <lineage>
        <taxon>Eukaryota</taxon>
        <taxon>Metazoa</taxon>
        <taxon>Chordata</taxon>
        <taxon>Craniata</taxon>
        <taxon>Vertebrata</taxon>
        <taxon>Euteleostomi</taxon>
        <taxon>Archelosauria</taxon>
        <taxon>Testudinata</taxon>
        <taxon>Testudines</taxon>
        <taxon>Pleurodira</taxon>
        <taxon>Pelomedusidae</taxon>
        <taxon>Pelusios</taxon>
    </lineage>
</organism>
<dbReference type="GO" id="GO:0008107">
    <property type="term" value="F:galactoside 2-alpha-L-fucosyltransferase activity"/>
    <property type="evidence" value="ECO:0007669"/>
    <property type="project" value="InterPro"/>
</dbReference>
<sequence>CGAVNSIGHLGNHKGEYAILYTLGKMNGRPAYILLVMHRKLVPLFHITLTMVSSDVVWNVPWRNCGHHDWMSEYRHIEGKYILQEFSFHNYIEEEANQHLAELHGQRRNMTYVGVQVRGRVDYVRVMPQIWKEVVANKVYLEKAMVYFWAKYQEQVFVVTSNGMENINASQGDVYFSGSRKESSLGRDFALLLARGETIYLANYTSLFPHFSGSSIPKPPSCPSGSGSMLISPLC</sequence>
<keyword evidence="7" id="KW-0325">Glycoprotein</keyword>
<comment type="similarity">
    <text evidence="7">Belongs to the glycosyltransferase 11 family.</text>
</comment>
<protein>
    <recommendedName>
        <fullName evidence="7">L-Fucosyltransferase</fullName>
        <ecNumber evidence="7">2.4.1.-</ecNumber>
    </recommendedName>
</protein>
<dbReference type="InterPro" id="IPR002516">
    <property type="entry name" value="Glyco_trans_11"/>
</dbReference>
<keyword evidence="5 7" id="KW-0812">Transmembrane</keyword>
<evidence type="ECO:0000256" key="6">
    <source>
        <dbReference type="ARBA" id="ARBA00043729"/>
    </source>
</evidence>
<name>A0A8C8REP7_9SAUR</name>
<evidence type="ECO:0000256" key="1">
    <source>
        <dbReference type="ARBA" id="ARBA00004447"/>
    </source>
</evidence>
<dbReference type="GO" id="GO:0005975">
    <property type="term" value="P:carbohydrate metabolic process"/>
    <property type="evidence" value="ECO:0007669"/>
    <property type="project" value="InterPro"/>
</dbReference>
<dbReference type="UniPathway" id="UPA00378"/>
<comment type="pathway">
    <text evidence="2 7">Protein modification; protein glycosylation.</text>
</comment>
<evidence type="ECO:0000256" key="7">
    <source>
        <dbReference type="RuleBase" id="RU363129"/>
    </source>
</evidence>
<evidence type="ECO:0000256" key="3">
    <source>
        <dbReference type="ARBA" id="ARBA00022676"/>
    </source>
</evidence>
<proteinExistence type="inferred from homology"/>
<evidence type="ECO:0000256" key="2">
    <source>
        <dbReference type="ARBA" id="ARBA00004922"/>
    </source>
</evidence>
<dbReference type="EC" id="2.4.1.-" evidence="7"/>
<dbReference type="Ensembl" id="ENSPCET00000004736.1">
    <property type="protein sequence ID" value="ENSPCEP00000004581.1"/>
    <property type="gene ID" value="ENSPCEG00000003698.1"/>
</dbReference>
<dbReference type="PANTHER" id="PTHR11927">
    <property type="entry name" value="GALACTOSIDE 2-L-FUCOSYLTRANSFERASE"/>
    <property type="match status" value="1"/>
</dbReference>